<dbReference type="eggNOG" id="COG2049">
    <property type="taxonomic scope" value="Bacteria"/>
</dbReference>
<dbReference type="InterPro" id="IPR003833">
    <property type="entry name" value="CT_C_D"/>
</dbReference>
<evidence type="ECO:0000256" key="2">
    <source>
        <dbReference type="ARBA" id="ARBA00022801"/>
    </source>
</evidence>
<dbReference type="GO" id="GO:0016787">
    <property type="term" value="F:hydrolase activity"/>
    <property type="evidence" value="ECO:0007669"/>
    <property type="project" value="UniProtKB-KW"/>
</dbReference>
<dbReference type="STRING" id="1121927.GOHSU_21_00190"/>
<accession>L7LBU0</accession>
<evidence type="ECO:0000259" key="4">
    <source>
        <dbReference type="SMART" id="SM00796"/>
    </source>
</evidence>
<keyword evidence="3" id="KW-0067">ATP-binding</keyword>
<name>L7LBU0_9ACTN</name>
<dbReference type="SMART" id="SM00796">
    <property type="entry name" value="AHS1"/>
    <property type="match status" value="1"/>
</dbReference>
<dbReference type="InterPro" id="IPR010016">
    <property type="entry name" value="PxpB"/>
</dbReference>
<evidence type="ECO:0000313" key="6">
    <source>
        <dbReference type="Proteomes" id="UP000053405"/>
    </source>
</evidence>
<organism evidence="5 6">
    <name type="scientific">Gordonia hirsuta DSM 44140 = NBRC 16056</name>
    <dbReference type="NCBI Taxonomy" id="1121927"/>
    <lineage>
        <taxon>Bacteria</taxon>
        <taxon>Bacillati</taxon>
        <taxon>Actinomycetota</taxon>
        <taxon>Actinomycetes</taxon>
        <taxon>Mycobacteriales</taxon>
        <taxon>Gordoniaceae</taxon>
        <taxon>Gordonia</taxon>
    </lineage>
</organism>
<comment type="caution">
    <text evidence="5">The sequence shown here is derived from an EMBL/GenBank/DDBJ whole genome shotgun (WGS) entry which is preliminary data.</text>
</comment>
<dbReference type="GO" id="GO:0005524">
    <property type="term" value="F:ATP binding"/>
    <property type="evidence" value="ECO:0007669"/>
    <property type="project" value="UniProtKB-KW"/>
</dbReference>
<keyword evidence="2" id="KW-0378">Hydrolase</keyword>
<evidence type="ECO:0000256" key="3">
    <source>
        <dbReference type="ARBA" id="ARBA00022840"/>
    </source>
</evidence>
<dbReference type="OrthoDB" id="9778567at2"/>
<keyword evidence="6" id="KW-1185">Reference proteome</keyword>
<dbReference type="Pfam" id="PF02682">
    <property type="entry name" value="CT_C_D"/>
    <property type="match status" value="1"/>
</dbReference>
<dbReference type="EMBL" id="BANT01000021">
    <property type="protein sequence ID" value="GAC57527.1"/>
    <property type="molecule type" value="Genomic_DNA"/>
</dbReference>
<dbReference type="Gene3D" id="2.40.100.10">
    <property type="entry name" value="Cyclophilin-like"/>
    <property type="match status" value="1"/>
</dbReference>
<dbReference type="RefSeq" id="WP_005939787.1">
    <property type="nucleotide sequence ID" value="NZ_ATVK01000011.1"/>
</dbReference>
<dbReference type="AlphaFoldDB" id="L7LBU0"/>
<dbReference type="Proteomes" id="UP000053405">
    <property type="component" value="Unassembled WGS sequence"/>
</dbReference>
<evidence type="ECO:0000256" key="1">
    <source>
        <dbReference type="ARBA" id="ARBA00022741"/>
    </source>
</evidence>
<protein>
    <recommendedName>
        <fullName evidence="4">Carboxyltransferase domain-containing protein</fullName>
    </recommendedName>
</protein>
<reference evidence="5 6" key="1">
    <citation type="submission" date="2012-12" db="EMBL/GenBank/DDBJ databases">
        <title>Whole genome shotgun sequence of Gordonia hirsuta NBRC 16056.</title>
        <authorList>
            <person name="Isaki-Nakamura S."/>
            <person name="Hosoyama A."/>
            <person name="Tsuchikane K."/>
            <person name="Katsumata H."/>
            <person name="Baba S."/>
            <person name="Yamazaki S."/>
            <person name="Fujita N."/>
        </authorList>
    </citation>
    <scope>NUCLEOTIDE SEQUENCE [LARGE SCALE GENOMIC DNA]</scope>
    <source>
        <strain evidence="5 6">NBRC 16056</strain>
    </source>
</reference>
<dbReference type="SUPFAM" id="SSF50891">
    <property type="entry name" value="Cyclophilin-like"/>
    <property type="match status" value="1"/>
</dbReference>
<evidence type="ECO:0000313" key="5">
    <source>
        <dbReference type="EMBL" id="GAC57527.1"/>
    </source>
</evidence>
<dbReference type="PANTHER" id="PTHR34698">
    <property type="entry name" value="5-OXOPROLINASE SUBUNIT B"/>
    <property type="match status" value="1"/>
</dbReference>
<keyword evidence="1" id="KW-0547">Nucleotide-binding</keyword>
<dbReference type="InterPro" id="IPR029000">
    <property type="entry name" value="Cyclophilin-like_dom_sf"/>
</dbReference>
<proteinExistence type="predicted"/>
<dbReference type="PANTHER" id="PTHR34698:SF2">
    <property type="entry name" value="5-OXOPROLINASE SUBUNIT B"/>
    <property type="match status" value="1"/>
</dbReference>
<sequence>MRELPAGDDAVIFDYSADTDPPAAAALAAAVLRAAASAGELMLSDVVPTADAVLVQAPPGAGLDLGGVRRILARAQRPAGGITAGPQVQIPVVYDGADLDEAAGCVGLTAAELVSAHTTIVWRVQFMGFAPGFGYLVPVGGPPAARAAFGALTRRRQSRPAVPPGAVAAAAGYSAVYPSASPGGWFLLGRTDIGLWDVEAQPPALLAAGATVRFQCAD</sequence>
<feature type="domain" description="Carboxyltransferase" evidence="4">
    <location>
        <begin position="1"/>
        <end position="206"/>
    </location>
</feature>
<gene>
    <name evidence="5" type="ORF">GOHSU_21_00190</name>
</gene>